<dbReference type="FunFam" id="1.10.510.10:FF:000612">
    <property type="entry name" value="Serine/threonine-protein kinase AFC2"/>
    <property type="match status" value="1"/>
</dbReference>
<dbReference type="AlphaFoldDB" id="A0AAN7H4E8"/>
<evidence type="ECO:0000256" key="9">
    <source>
        <dbReference type="ARBA" id="ARBA00049308"/>
    </source>
</evidence>
<dbReference type="PROSITE" id="PS50011">
    <property type="entry name" value="PROTEIN_KINASE_DOM"/>
    <property type="match status" value="1"/>
</dbReference>
<dbReference type="Gene3D" id="3.30.200.20">
    <property type="entry name" value="Phosphorylase Kinase, domain 1"/>
    <property type="match status" value="1"/>
</dbReference>
<dbReference type="EC" id="2.7.12.1" evidence="1"/>
<dbReference type="GO" id="GO:0004674">
    <property type="term" value="F:protein serine/threonine kinase activity"/>
    <property type="evidence" value="ECO:0007669"/>
    <property type="project" value="UniProtKB-KW"/>
</dbReference>
<comment type="catalytic activity">
    <reaction evidence="9">
        <text>L-threonyl-[protein] + ATP = O-phospho-L-threonyl-[protein] + ADP + H(+)</text>
        <dbReference type="Rhea" id="RHEA:46608"/>
        <dbReference type="Rhea" id="RHEA-COMP:11060"/>
        <dbReference type="Rhea" id="RHEA-COMP:11605"/>
        <dbReference type="ChEBI" id="CHEBI:15378"/>
        <dbReference type="ChEBI" id="CHEBI:30013"/>
        <dbReference type="ChEBI" id="CHEBI:30616"/>
        <dbReference type="ChEBI" id="CHEBI:61977"/>
        <dbReference type="ChEBI" id="CHEBI:456216"/>
        <dbReference type="EC" id="2.7.12.1"/>
    </reaction>
</comment>
<dbReference type="FunFam" id="3.30.200.20:FF:000463">
    <property type="entry name" value="Serine/threonine-protein kinase AFC2"/>
    <property type="match status" value="1"/>
</dbReference>
<gene>
    <name evidence="12" type="ORF">SAY87_027101</name>
</gene>
<name>A0AAN7H4E8_9MYRT</name>
<evidence type="ECO:0000313" key="13">
    <source>
        <dbReference type="Proteomes" id="UP001345219"/>
    </source>
</evidence>
<keyword evidence="13" id="KW-1185">Reference proteome</keyword>
<evidence type="ECO:0000256" key="2">
    <source>
        <dbReference type="ARBA" id="ARBA00022527"/>
    </source>
</evidence>
<dbReference type="GO" id="GO:0005634">
    <property type="term" value="C:nucleus"/>
    <property type="evidence" value="ECO:0007669"/>
    <property type="project" value="TreeGrafter"/>
</dbReference>
<dbReference type="PANTHER" id="PTHR45646:SF7">
    <property type="entry name" value="SERINE_THREONINE-PROTEIN KINASE AFC2"/>
    <property type="match status" value="1"/>
</dbReference>
<dbReference type="GO" id="GO:0004712">
    <property type="term" value="F:protein serine/threonine/tyrosine kinase activity"/>
    <property type="evidence" value="ECO:0007669"/>
    <property type="project" value="UniProtKB-EC"/>
</dbReference>
<comment type="similarity">
    <text evidence="7">Belongs to the protein kinase superfamily. CMGC Ser/Thr protein kinase family. Lammer subfamily.</text>
</comment>
<dbReference type="Proteomes" id="UP001345219">
    <property type="component" value="Chromosome 21"/>
</dbReference>
<dbReference type="InterPro" id="IPR008271">
    <property type="entry name" value="Ser/Thr_kinase_AS"/>
</dbReference>
<dbReference type="InterPro" id="IPR011009">
    <property type="entry name" value="Kinase-like_dom_sf"/>
</dbReference>
<dbReference type="Gene3D" id="1.10.510.10">
    <property type="entry name" value="Transferase(Phosphotransferase) domain 1"/>
    <property type="match status" value="1"/>
</dbReference>
<accession>A0AAN7H4E8</accession>
<proteinExistence type="inferred from homology"/>
<keyword evidence="6" id="KW-0067">ATP-binding</keyword>
<evidence type="ECO:0000256" key="5">
    <source>
        <dbReference type="ARBA" id="ARBA00022777"/>
    </source>
</evidence>
<comment type="catalytic activity">
    <reaction evidence="10">
        <text>L-tyrosyl-[protein] + ATP = O-phospho-L-tyrosyl-[protein] + ADP + H(+)</text>
        <dbReference type="Rhea" id="RHEA:10596"/>
        <dbReference type="Rhea" id="RHEA-COMP:10136"/>
        <dbReference type="Rhea" id="RHEA-COMP:20101"/>
        <dbReference type="ChEBI" id="CHEBI:15378"/>
        <dbReference type="ChEBI" id="CHEBI:30616"/>
        <dbReference type="ChEBI" id="CHEBI:46858"/>
        <dbReference type="ChEBI" id="CHEBI:61978"/>
        <dbReference type="ChEBI" id="CHEBI:456216"/>
        <dbReference type="EC" id="2.7.12.1"/>
    </reaction>
</comment>
<comment type="caution">
    <text evidence="12">The sequence shown here is derived from an EMBL/GenBank/DDBJ whole genome shotgun (WGS) entry which is preliminary data.</text>
</comment>
<dbReference type="Pfam" id="PF00069">
    <property type="entry name" value="Pkinase"/>
    <property type="match status" value="1"/>
</dbReference>
<keyword evidence="5" id="KW-0418">Kinase</keyword>
<keyword evidence="2" id="KW-0723">Serine/threonine-protein kinase</keyword>
<dbReference type="GO" id="GO:0005524">
    <property type="term" value="F:ATP binding"/>
    <property type="evidence" value="ECO:0007669"/>
    <property type="project" value="UniProtKB-KW"/>
</dbReference>
<comment type="catalytic activity">
    <reaction evidence="8">
        <text>L-seryl-[protein] + ATP = O-phospho-L-seryl-[protein] + ADP + H(+)</text>
        <dbReference type="Rhea" id="RHEA:17989"/>
        <dbReference type="Rhea" id="RHEA-COMP:9863"/>
        <dbReference type="Rhea" id="RHEA-COMP:11604"/>
        <dbReference type="ChEBI" id="CHEBI:15378"/>
        <dbReference type="ChEBI" id="CHEBI:29999"/>
        <dbReference type="ChEBI" id="CHEBI:30616"/>
        <dbReference type="ChEBI" id="CHEBI:83421"/>
        <dbReference type="ChEBI" id="CHEBI:456216"/>
        <dbReference type="EC" id="2.7.12.1"/>
    </reaction>
</comment>
<organism evidence="12 13">
    <name type="scientific">Trapa incisa</name>
    <dbReference type="NCBI Taxonomy" id="236973"/>
    <lineage>
        <taxon>Eukaryota</taxon>
        <taxon>Viridiplantae</taxon>
        <taxon>Streptophyta</taxon>
        <taxon>Embryophyta</taxon>
        <taxon>Tracheophyta</taxon>
        <taxon>Spermatophyta</taxon>
        <taxon>Magnoliopsida</taxon>
        <taxon>eudicotyledons</taxon>
        <taxon>Gunneridae</taxon>
        <taxon>Pentapetalae</taxon>
        <taxon>rosids</taxon>
        <taxon>malvids</taxon>
        <taxon>Myrtales</taxon>
        <taxon>Lythraceae</taxon>
        <taxon>Trapa</taxon>
    </lineage>
</organism>
<evidence type="ECO:0000259" key="11">
    <source>
        <dbReference type="PROSITE" id="PS50011"/>
    </source>
</evidence>
<dbReference type="PANTHER" id="PTHR45646">
    <property type="entry name" value="SERINE/THREONINE-PROTEIN KINASE DOA-RELATED"/>
    <property type="match status" value="1"/>
</dbReference>
<dbReference type="CDD" id="cd14134">
    <property type="entry name" value="PKc_CLK"/>
    <property type="match status" value="1"/>
</dbReference>
<evidence type="ECO:0000256" key="7">
    <source>
        <dbReference type="ARBA" id="ARBA00037966"/>
    </source>
</evidence>
<feature type="domain" description="Protein kinase" evidence="11">
    <location>
        <begin position="98"/>
        <end position="425"/>
    </location>
</feature>
<dbReference type="SUPFAM" id="SSF56112">
    <property type="entry name" value="Protein kinase-like (PK-like)"/>
    <property type="match status" value="1"/>
</dbReference>
<dbReference type="EMBL" id="JAXIOK010000018">
    <property type="protein sequence ID" value="KAK4749652.1"/>
    <property type="molecule type" value="Genomic_DNA"/>
</dbReference>
<evidence type="ECO:0000256" key="6">
    <source>
        <dbReference type="ARBA" id="ARBA00022840"/>
    </source>
</evidence>
<evidence type="ECO:0000256" key="4">
    <source>
        <dbReference type="ARBA" id="ARBA00022741"/>
    </source>
</evidence>
<evidence type="ECO:0000256" key="1">
    <source>
        <dbReference type="ARBA" id="ARBA00013203"/>
    </source>
</evidence>
<reference evidence="12 13" key="1">
    <citation type="journal article" date="2023" name="Hortic Res">
        <title>Pangenome of water caltrop reveals structural variations and asymmetric subgenome divergence after allopolyploidization.</title>
        <authorList>
            <person name="Zhang X."/>
            <person name="Chen Y."/>
            <person name="Wang L."/>
            <person name="Yuan Y."/>
            <person name="Fang M."/>
            <person name="Shi L."/>
            <person name="Lu R."/>
            <person name="Comes H.P."/>
            <person name="Ma Y."/>
            <person name="Chen Y."/>
            <person name="Huang G."/>
            <person name="Zhou Y."/>
            <person name="Zheng Z."/>
            <person name="Qiu Y."/>
        </authorList>
    </citation>
    <scope>NUCLEOTIDE SEQUENCE [LARGE SCALE GENOMIC DNA]</scope>
    <source>
        <tissue evidence="12">Roots</tissue>
    </source>
</reference>
<dbReference type="InterPro" id="IPR051175">
    <property type="entry name" value="CLK_kinases"/>
</dbReference>
<dbReference type="SMART" id="SM00220">
    <property type="entry name" value="S_TKc"/>
    <property type="match status" value="1"/>
</dbReference>
<keyword evidence="3" id="KW-0808">Transferase</keyword>
<evidence type="ECO:0000256" key="3">
    <source>
        <dbReference type="ARBA" id="ARBA00022679"/>
    </source>
</evidence>
<evidence type="ECO:0000256" key="8">
    <source>
        <dbReference type="ARBA" id="ARBA00049003"/>
    </source>
</evidence>
<sequence length="432" mass="50274">MEIDRLIEFPFTRMEPRPRKRVRLGWDVPETPKAQVGMLNGPDDSGVTRYAYYTPPSGYTPSSLFELQLFPNDSPPRREDDKDGHYKFELGENLTSRYKIYSKMGEGTFGQVLECWDRENKEMVAIKIVRGVSKYREAAMIEIDVLQKLGKHDKYGNRCVQIRNWFDYRNHICIVFEKLGPSLYDFLRKNSYHSFPIDTVREIGRQLLECVAFMHDLHLIHTDLKPENILLVSPEYVKVPEYRGAARSSKGNLYFRRVPKSSTIKLIDFGSTVYESKDQDYTVSTRHYRAPEVILGLGWNYPCDIWSVGCILVELCTGEALFQTHENLEHLAMMERVLGPLPSHMLKRADRQAEKYVRRGWLDWPEGASSRESMRAVDKLVRLQNLIMDHVDHSAGDLIHLLRGLLTYDPTDRLTATEALKHPFLNRDRSRR</sequence>
<dbReference type="InterPro" id="IPR000719">
    <property type="entry name" value="Prot_kinase_dom"/>
</dbReference>
<dbReference type="PROSITE" id="PS00108">
    <property type="entry name" value="PROTEIN_KINASE_ST"/>
    <property type="match status" value="1"/>
</dbReference>
<keyword evidence="4" id="KW-0547">Nucleotide-binding</keyword>
<evidence type="ECO:0000256" key="10">
    <source>
        <dbReference type="ARBA" id="ARBA00051680"/>
    </source>
</evidence>
<evidence type="ECO:0000313" key="12">
    <source>
        <dbReference type="EMBL" id="KAK4749652.1"/>
    </source>
</evidence>
<protein>
    <recommendedName>
        <fullName evidence="1">dual-specificity kinase</fullName>
        <ecNumber evidence="1">2.7.12.1</ecNumber>
    </recommendedName>
</protein>